<dbReference type="GeneID" id="14870162"/>
<dbReference type="GO" id="GO:0005654">
    <property type="term" value="C:nucleoplasm"/>
    <property type="evidence" value="ECO:0007669"/>
    <property type="project" value="UniProtKB-SubCell"/>
</dbReference>
<feature type="repeat" description="WD" evidence="7">
    <location>
        <begin position="310"/>
        <end position="342"/>
    </location>
</feature>
<evidence type="ECO:0000256" key="5">
    <source>
        <dbReference type="ARBA" id="ARBA00023242"/>
    </source>
</evidence>
<evidence type="ECO:0000256" key="2">
    <source>
        <dbReference type="ARBA" id="ARBA00022552"/>
    </source>
</evidence>
<dbReference type="STRING" id="1054147.F4Q1W1"/>
<keyword evidence="4" id="KW-0677">Repeat</keyword>
<dbReference type="GO" id="GO:0005730">
    <property type="term" value="C:nucleolus"/>
    <property type="evidence" value="ECO:0007669"/>
    <property type="project" value="UniProtKB-SubCell"/>
</dbReference>
<dbReference type="GO" id="GO:0046689">
    <property type="term" value="P:response to mercury ion"/>
    <property type="evidence" value="ECO:0007669"/>
    <property type="project" value="EnsemblProtists"/>
</dbReference>
<dbReference type="SMART" id="SM00320">
    <property type="entry name" value="WD40"/>
    <property type="match status" value="7"/>
</dbReference>
<dbReference type="InterPro" id="IPR015943">
    <property type="entry name" value="WD40/YVTN_repeat-like_dom_sf"/>
</dbReference>
<dbReference type="PROSITE" id="PS00678">
    <property type="entry name" value="WD_REPEATS_1"/>
    <property type="match status" value="3"/>
</dbReference>
<dbReference type="InterPro" id="IPR019775">
    <property type="entry name" value="WD40_repeat_CS"/>
</dbReference>
<dbReference type="InterPro" id="IPR036322">
    <property type="entry name" value="WD40_repeat_dom_sf"/>
</dbReference>
<dbReference type="PANTHER" id="PTHR19855:SF11">
    <property type="entry name" value="RIBOSOME BIOGENESIS PROTEIN WDR12"/>
    <property type="match status" value="1"/>
</dbReference>
<dbReference type="PRINTS" id="PR00320">
    <property type="entry name" value="GPROTEINBRPT"/>
</dbReference>
<keyword evidence="5 6" id="KW-0539">Nucleus</keyword>
<evidence type="ECO:0000256" key="6">
    <source>
        <dbReference type="HAMAP-Rule" id="MF_03029"/>
    </source>
</evidence>
<keyword evidence="2 6" id="KW-0698">rRNA processing</keyword>
<feature type="domain" description="NLE" evidence="9">
    <location>
        <begin position="17"/>
        <end position="81"/>
    </location>
</feature>
<evidence type="ECO:0000256" key="7">
    <source>
        <dbReference type="PROSITE-ProRule" id="PRU00221"/>
    </source>
</evidence>
<dbReference type="HAMAP" id="MF_03029">
    <property type="entry name" value="WDR12"/>
    <property type="match status" value="1"/>
</dbReference>
<dbReference type="GO" id="GO:0000463">
    <property type="term" value="P:maturation of LSU-rRNA from tricistronic rRNA transcript (SSU-rRNA, 5.8S rRNA, LSU-rRNA)"/>
    <property type="evidence" value="ECO:0007669"/>
    <property type="project" value="UniProtKB-UniRule"/>
</dbReference>
<keyword evidence="1 6" id="KW-0690">Ribosome biogenesis</keyword>
<accession>F4Q1W1</accession>
<dbReference type="KEGG" id="dfa:DFA_06647"/>
<dbReference type="CDD" id="cd00200">
    <property type="entry name" value="WD40"/>
    <property type="match status" value="1"/>
</dbReference>
<dbReference type="GO" id="GO:0043021">
    <property type="term" value="F:ribonucleoprotein complex binding"/>
    <property type="evidence" value="ECO:0007669"/>
    <property type="project" value="UniProtKB-UniRule"/>
</dbReference>
<evidence type="ECO:0000313" key="11">
    <source>
        <dbReference type="Proteomes" id="UP000007797"/>
    </source>
</evidence>
<dbReference type="InterPro" id="IPR028599">
    <property type="entry name" value="WDR12/Ytm1"/>
</dbReference>
<feature type="repeat" description="WD" evidence="7">
    <location>
        <begin position="269"/>
        <end position="309"/>
    </location>
</feature>
<evidence type="ECO:0000256" key="1">
    <source>
        <dbReference type="ARBA" id="ARBA00022517"/>
    </source>
</evidence>
<dbReference type="GO" id="GO:0000466">
    <property type="term" value="P:maturation of 5.8S rRNA from tricistronic rRNA transcript (SSU-rRNA, 5.8S rRNA, LSU-rRNA)"/>
    <property type="evidence" value="ECO:0007669"/>
    <property type="project" value="UniProtKB-UniRule"/>
</dbReference>
<feature type="repeat" description="WD" evidence="7">
    <location>
        <begin position="138"/>
        <end position="174"/>
    </location>
</feature>
<keyword evidence="11" id="KW-1185">Reference proteome</keyword>
<evidence type="ECO:0000259" key="9">
    <source>
        <dbReference type="Pfam" id="PF08154"/>
    </source>
</evidence>
<sequence>MSEDNNNNNVQVEEDKVRIRFITNDENIRVTETPFGVPVRLGRLGLSEVVNHLRSSDASEHRPFDFLINGRFVRTSLEKHIKQAGLSEEPVINEKENQHDDWISSLDGCLSSGLIVTGSYDLGTRVVNGLDGATLLTTVGHSAPVKSVAWVNSQDRSQLEYVSASHDMTIRLWSCNLDQKTYKTRAIFQEHTGTVESVSVSPDGSKMVSGAMDSKIKLWDLKNIKSSSVTNPTQSKKKRKTTDTTTTEEEPDYLKEKDIQTVNESITSLEGHTQGVLSVCWPTQFQILTGGMDHGIKLWDIETMTCTDTIRSGGVAIHDVTYSTESTLIATAQAEKTVRIWDPRVSDGKYNVQSMLSHKSWVTSIRWHPTSQNQLVSSSHDGTVKFWDIRTKIPLYTLDKHTDKVLCVGWSSNSSTSTNPSIVSGGADSKLKIYK</sequence>
<dbReference type="Pfam" id="PF08154">
    <property type="entry name" value="NLE"/>
    <property type="match status" value="1"/>
</dbReference>
<evidence type="ECO:0000256" key="4">
    <source>
        <dbReference type="ARBA" id="ARBA00022737"/>
    </source>
</evidence>
<gene>
    <name evidence="10" type="primary">wdr12</name>
    <name evidence="10" type="ORF">DFA_06647</name>
</gene>
<comment type="function">
    <text evidence="6">Required for maturation of ribosomal RNAs and formation of the large ribosomal subunit.</text>
</comment>
<feature type="repeat" description="WD" evidence="7">
    <location>
        <begin position="398"/>
        <end position="435"/>
    </location>
</feature>
<dbReference type="RefSeq" id="XP_004356873.1">
    <property type="nucleotide sequence ID" value="XM_004356820.1"/>
</dbReference>
<dbReference type="GO" id="GO:0030687">
    <property type="term" value="C:preribosome, large subunit precursor"/>
    <property type="evidence" value="ECO:0007669"/>
    <property type="project" value="UniProtKB-UniRule"/>
</dbReference>
<dbReference type="OMA" id="DHKYVEF"/>
<dbReference type="InterPro" id="IPR012972">
    <property type="entry name" value="NLE"/>
</dbReference>
<keyword evidence="3 7" id="KW-0853">WD repeat</keyword>
<dbReference type="EMBL" id="GL883020">
    <property type="protein sequence ID" value="EGG17981.1"/>
    <property type="molecule type" value="Genomic_DNA"/>
</dbReference>
<dbReference type="Gene3D" id="2.130.10.10">
    <property type="entry name" value="YVTN repeat-like/Quinoprotein amine dehydrogenase"/>
    <property type="match status" value="3"/>
</dbReference>
<proteinExistence type="inferred from homology"/>
<reference evidence="11" key="1">
    <citation type="journal article" date="2011" name="Genome Res.">
        <title>Phylogeny-wide analysis of social amoeba genomes highlights ancient origins for complex intercellular communication.</title>
        <authorList>
            <person name="Heidel A.J."/>
            <person name="Lawal H.M."/>
            <person name="Felder M."/>
            <person name="Schilde C."/>
            <person name="Helps N.R."/>
            <person name="Tunggal B."/>
            <person name="Rivero F."/>
            <person name="John U."/>
            <person name="Schleicher M."/>
            <person name="Eichinger L."/>
            <person name="Platzer M."/>
            <person name="Noegel A.A."/>
            <person name="Schaap P."/>
            <person name="Gloeckner G."/>
        </authorList>
    </citation>
    <scope>NUCLEOTIDE SEQUENCE [LARGE SCALE GENOMIC DNA]</scope>
    <source>
        <strain evidence="11">SH3</strain>
    </source>
</reference>
<evidence type="ECO:0000256" key="3">
    <source>
        <dbReference type="ARBA" id="ARBA00022574"/>
    </source>
</evidence>
<dbReference type="InterPro" id="IPR020472">
    <property type="entry name" value="WD40_PAC1"/>
</dbReference>
<dbReference type="InterPro" id="IPR001680">
    <property type="entry name" value="WD40_rpt"/>
</dbReference>
<dbReference type="Pfam" id="PF00400">
    <property type="entry name" value="WD40"/>
    <property type="match status" value="6"/>
</dbReference>
<organism evidence="10 11">
    <name type="scientific">Cavenderia fasciculata</name>
    <name type="common">Slime mold</name>
    <name type="synonym">Dictyostelium fasciculatum</name>
    <dbReference type="NCBI Taxonomy" id="261658"/>
    <lineage>
        <taxon>Eukaryota</taxon>
        <taxon>Amoebozoa</taxon>
        <taxon>Evosea</taxon>
        <taxon>Eumycetozoa</taxon>
        <taxon>Dictyostelia</taxon>
        <taxon>Acytosteliales</taxon>
        <taxon>Cavenderiaceae</taxon>
        <taxon>Cavenderia</taxon>
    </lineage>
</organism>
<feature type="region of interest" description="Disordered" evidence="8">
    <location>
        <begin position="227"/>
        <end position="252"/>
    </location>
</feature>
<dbReference type="Proteomes" id="UP000007797">
    <property type="component" value="Unassembled WGS sequence"/>
</dbReference>
<dbReference type="OrthoDB" id="10251381at2759"/>
<comment type="subcellular location">
    <subcellularLocation>
        <location evidence="6">Nucleus</location>
        <location evidence="6">Nucleolus</location>
    </subcellularLocation>
    <subcellularLocation>
        <location evidence="6">Nucleus</location>
        <location evidence="6">Nucleoplasm</location>
    </subcellularLocation>
</comment>
<dbReference type="PROSITE" id="PS50082">
    <property type="entry name" value="WD_REPEATS_2"/>
    <property type="match status" value="6"/>
</dbReference>
<feature type="repeat" description="WD" evidence="7">
    <location>
        <begin position="188"/>
        <end position="229"/>
    </location>
</feature>
<comment type="similarity">
    <text evidence="6">Belongs to the WD repeat WDR12/YTM1 family.</text>
</comment>
<dbReference type="PROSITE" id="PS50294">
    <property type="entry name" value="WD_REPEATS_REGION"/>
    <property type="match status" value="4"/>
</dbReference>
<dbReference type="SUPFAM" id="SSF50978">
    <property type="entry name" value="WD40 repeat-like"/>
    <property type="match status" value="1"/>
</dbReference>
<evidence type="ECO:0000256" key="8">
    <source>
        <dbReference type="SAM" id="MobiDB-lite"/>
    </source>
</evidence>
<dbReference type="AlphaFoldDB" id="F4Q1W1"/>
<dbReference type="PANTHER" id="PTHR19855">
    <property type="entry name" value="WD40 REPEAT PROTEIN 12, 37"/>
    <property type="match status" value="1"/>
</dbReference>
<evidence type="ECO:0000313" key="10">
    <source>
        <dbReference type="EMBL" id="EGG17981.1"/>
    </source>
</evidence>
<protein>
    <recommendedName>
        <fullName evidence="6">Ribosome biogenesis protein WDR12 homolog</fullName>
    </recommendedName>
</protein>
<feature type="repeat" description="WD" evidence="7">
    <location>
        <begin position="355"/>
        <end position="397"/>
    </location>
</feature>
<name>F4Q1W1_CACFS</name>